<dbReference type="PATRIC" id="fig|269796.9.peg.2352"/>
<dbReference type="AlphaFoldDB" id="Q2RS41"/>
<dbReference type="EnsemblBacteria" id="ABC23054">
    <property type="protein sequence ID" value="ABC23054"/>
    <property type="gene ID" value="Rru_A2254"/>
</dbReference>
<name>Q2RS41_RHORT</name>
<accession>Q2RS41</accession>
<dbReference type="RefSeq" id="WP_011389909.1">
    <property type="nucleotide sequence ID" value="NC_007643.1"/>
</dbReference>
<dbReference type="STRING" id="269796.Rru_A2254"/>
<keyword evidence="3" id="KW-1185">Reference proteome</keyword>
<dbReference type="EMBL" id="CP000230">
    <property type="protein sequence ID" value="ABC23054.1"/>
    <property type="molecule type" value="Genomic_DNA"/>
</dbReference>
<reference evidence="2 3" key="1">
    <citation type="journal article" date="2011" name="Stand. Genomic Sci.">
        <title>Complete genome sequence of Rhodospirillum rubrum type strain (S1).</title>
        <authorList>
            <person name="Munk A.C."/>
            <person name="Copeland A."/>
            <person name="Lucas S."/>
            <person name="Lapidus A."/>
            <person name="Del Rio T.G."/>
            <person name="Barry K."/>
            <person name="Detter J.C."/>
            <person name="Hammon N."/>
            <person name="Israni S."/>
            <person name="Pitluck S."/>
            <person name="Brettin T."/>
            <person name="Bruce D."/>
            <person name="Han C."/>
            <person name="Tapia R."/>
            <person name="Gilna P."/>
            <person name="Schmutz J."/>
            <person name="Larimer F."/>
            <person name="Land M."/>
            <person name="Kyrpides N.C."/>
            <person name="Mavromatis K."/>
            <person name="Richardson P."/>
            <person name="Rohde M."/>
            <person name="Goker M."/>
            <person name="Klenk H.P."/>
            <person name="Zhang Y."/>
            <person name="Roberts G.P."/>
            <person name="Reslewic S."/>
            <person name="Schwartz D.C."/>
        </authorList>
    </citation>
    <scope>NUCLEOTIDE SEQUENCE [LARGE SCALE GENOMIC DNA]</scope>
    <source>
        <strain evidence="3">ATCC 11170 / ATH 1.1.1 / DSM 467 / LMG 4362 / NCIMB 8255 / S1</strain>
    </source>
</reference>
<dbReference type="HOGENOM" id="CLU_1487965_0_0_5"/>
<feature type="transmembrane region" description="Helical" evidence="1">
    <location>
        <begin position="25"/>
        <end position="45"/>
    </location>
</feature>
<evidence type="ECO:0000313" key="3">
    <source>
        <dbReference type="Proteomes" id="UP000001929"/>
    </source>
</evidence>
<gene>
    <name evidence="2" type="ordered locus">Rru_A2254</name>
</gene>
<sequence>MAVPPPPARLGRLEPLVIYGRRRAMWAYGTLATGLGVTAVLPPLLLGRAGLGGLLVLAPVAWLALMAWGHGMLRIEVGQVGMRLRVPDQRFGLLLPPLSDLRFTWSEVEAVTLIEGARGACHEAISRPGAPSHRLIVRAKGQSVTLGLGLIGAQMLDIAELVAVASNHAVDSGEPFAPGGR</sequence>
<evidence type="ECO:0000313" key="2">
    <source>
        <dbReference type="EMBL" id="ABC23054.1"/>
    </source>
</evidence>
<evidence type="ECO:0008006" key="4">
    <source>
        <dbReference type="Google" id="ProtNLM"/>
    </source>
</evidence>
<dbReference type="KEGG" id="rru:Rru_A2254"/>
<keyword evidence="1" id="KW-0812">Transmembrane</keyword>
<protein>
    <recommendedName>
        <fullName evidence="4">PH domain-containing protein</fullName>
    </recommendedName>
</protein>
<evidence type="ECO:0000256" key="1">
    <source>
        <dbReference type="SAM" id="Phobius"/>
    </source>
</evidence>
<proteinExistence type="predicted"/>
<keyword evidence="1" id="KW-0472">Membrane</keyword>
<keyword evidence="1" id="KW-1133">Transmembrane helix</keyword>
<dbReference type="Proteomes" id="UP000001929">
    <property type="component" value="Chromosome"/>
</dbReference>
<organism evidence="2 3">
    <name type="scientific">Rhodospirillum rubrum (strain ATCC 11170 / ATH 1.1.1 / DSM 467 / LMG 4362 / NCIMB 8255 / S1)</name>
    <dbReference type="NCBI Taxonomy" id="269796"/>
    <lineage>
        <taxon>Bacteria</taxon>
        <taxon>Pseudomonadati</taxon>
        <taxon>Pseudomonadota</taxon>
        <taxon>Alphaproteobacteria</taxon>
        <taxon>Rhodospirillales</taxon>
        <taxon>Rhodospirillaceae</taxon>
        <taxon>Rhodospirillum</taxon>
    </lineage>
</organism>
<feature type="transmembrane region" description="Helical" evidence="1">
    <location>
        <begin position="51"/>
        <end position="73"/>
    </location>
</feature>